<feature type="region of interest" description="Disordered" evidence="1">
    <location>
        <begin position="298"/>
        <end position="343"/>
    </location>
</feature>
<feature type="domain" description="Flagellar hook-length control protein-like C-terminal" evidence="2">
    <location>
        <begin position="237"/>
        <end position="310"/>
    </location>
</feature>
<keyword evidence="4" id="KW-1185">Reference proteome</keyword>
<dbReference type="Proteomes" id="UP000184268">
    <property type="component" value="Unassembled WGS sequence"/>
</dbReference>
<dbReference type="AlphaFoldDB" id="A0A1M5QUC6"/>
<feature type="compositionally biased region" description="Basic and acidic residues" evidence="1">
    <location>
        <begin position="103"/>
        <end position="113"/>
    </location>
</feature>
<feature type="compositionally biased region" description="Basic and acidic residues" evidence="1">
    <location>
        <begin position="303"/>
        <end position="313"/>
    </location>
</feature>
<evidence type="ECO:0000313" key="3">
    <source>
        <dbReference type="EMBL" id="SHH17486.1"/>
    </source>
</evidence>
<dbReference type="PANTHER" id="PTHR37533:SF2">
    <property type="entry name" value="FLAGELLAR HOOK-LENGTH CONTROL PROTEIN"/>
    <property type="match status" value="1"/>
</dbReference>
<evidence type="ECO:0000256" key="1">
    <source>
        <dbReference type="SAM" id="MobiDB-lite"/>
    </source>
</evidence>
<evidence type="ECO:0000259" key="2">
    <source>
        <dbReference type="Pfam" id="PF02120"/>
    </source>
</evidence>
<evidence type="ECO:0000313" key="4">
    <source>
        <dbReference type="Proteomes" id="UP000184268"/>
    </source>
</evidence>
<organism evidence="3 4">
    <name type="scientific">Ferrimonas marina</name>
    <dbReference type="NCBI Taxonomy" id="299255"/>
    <lineage>
        <taxon>Bacteria</taxon>
        <taxon>Pseudomonadati</taxon>
        <taxon>Pseudomonadota</taxon>
        <taxon>Gammaproteobacteria</taxon>
        <taxon>Alteromonadales</taxon>
        <taxon>Ferrimonadaceae</taxon>
        <taxon>Ferrimonas</taxon>
    </lineage>
</organism>
<accession>A0A1M5QUC6</accession>
<feature type="compositionally biased region" description="Basic and acidic residues" evidence="1">
    <location>
        <begin position="75"/>
        <end position="87"/>
    </location>
</feature>
<dbReference type="InterPro" id="IPR038610">
    <property type="entry name" value="FliK-like_C_sf"/>
</dbReference>
<dbReference type="Gene3D" id="3.30.750.140">
    <property type="match status" value="1"/>
</dbReference>
<dbReference type="Pfam" id="PF02120">
    <property type="entry name" value="Flg_hook"/>
    <property type="match status" value="1"/>
</dbReference>
<protein>
    <submittedName>
        <fullName evidence="3">Hook-length control protein FliK</fullName>
    </submittedName>
</protein>
<dbReference type="InterPro" id="IPR021136">
    <property type="entry name" value="Flagellar_hook_control-like_C"/>
</dbReference>
<feature type="region of interest" description="Disordered" evidence="1">
    <location>
        <begin position="1"/>
        <end position="123"/>
    </location>
</feature>
<sequence>MMIANLLAQPSSPEGFGGHRQSAEGAEGARGFGQVFQPPLSEEEMQALARLEQGAEEAEEGEAKPTAGRLAELQRLADPEQPVRGRGEAVVPATEAGALSRLAKAEQVREGRPVDGSQALTERLPTSMDARKLEAHPMMEERSARVERPLNLDRALMTTLPKAGQAPLTLPTSLTSAAPLDVAVAELAPNAANPANQASNARPTMQWAPVALPANNQHWARELMAPLSDHLRFQSFQQIKTAELRLDPPDLGKIELNVRMDGDRMQVQLNAANPSVREALQHNAERLREDLAQQHGGSIDVDVGEHSDQREQAEAQGQQVAAAMDVAQTPEQQEQPFAIDARV</sequence>
<dbReference type="PANTHER" id="PTHR37533">
    <property type="entry name" value="FLAGELLAR HOOK-LENGTH CONTROL PROTEIN"/>
    <property type="match status" value="1"/>
</dbReference>
<dbReference type="STRING" id="299255.SAMN02745129_1356"/>
<dbReference type="InterPro" id="IPR052563">
    <property type="entry name" value="FliK"/>
</dbReference>
<dbReference type="RefSeq" id="WP_067658137.1">
    <property type="nucleotide sequence ID" value="NZ_FQXG01000002.1"/>
</dbReference>
<dbReference type="OrthoDB" id="1792985at2"/>
<gene>
    <name evidence="3" type="ORF">SAMN02745129_1356</name>
</gene>
<dbReference type="CDD" id="cd17470">
    <property type="entry name" value="T3SS_Flik_C"/>
    <property type="match status" value="1"/>
</dbReference>
<reference evidence="3 4" key="1">
    <citation type="submission" date="2016-11" db="EMBL/GenBank/DDBJ databases">
        <authorList>
            <person name="Jaros S."/>
            <person name="Januszkiewicz K."/>
            <person name="Wedrychowicz H."/>
        </authorList>
    </citation>
    <scope>NUCLEOTIDE SEQUENCE [LARGE SCALE GENOMIC DNA]</scope>
    <source>
        <strain evidence="3 4">DSM 16917</strain>
    </source>
</reference>
<name>A0A1M5QUC6_9GAMM</name>
<dbReference type="EMBL" id="FQXG01000002">
    <property type="protein sequence ID" value="SHH17486.1"/>
    <property type="molecule type" value="Genomic_DNA"/>
</dbReference>
<feature type="compositionally biased region" description="Low complexity" evidence="1">
    <location>
        <begin position="314"/>
        <end position="323"/>
    </location>
</feature>
<proteinExistence type="predicted"/>